<evidence type="ECO:0000256" key="1">
    <source>
        <dbReference type="SAM" id="MobiDB-lite"/>
    </source>
</evidence>
<evidence type="ECO:0000256" key="2">
    <source>
        <dbReference type="SAM" id="SignalP"/>
    </source>
</evidence>
<feature type="signal peptide" evidence="2">
    <location>
        <begin position="1"/>
        <end position="23"/>
    </location>
</feature>
<evidence type="ECO:0000313" key="4">
    <source>
        <dbReference type="Proteomes" id="UP000006671"/>
    </source>
</evidence>
<dbReference type="InParanoid" id="D2VZ63"/>
<dbReference type="VEuPathDB" id="AmoebaDB:NAEGRDRAFT_53422"/>
<reference evidence="3 4" key="1">
    <citation type="journal article" date="2010" name="Cell">
        <title>The genome of Naegleria gruberi illuminates early eukaryotic versatility.</title>
        <authorList>
            <person name="Fritz-Laylin L.K."/>
            <person name="Prochnik S.E."/>
            <person name="Ginger M.L."/>
            <person name="Dacks J.B."/>
            <person name="Carpenter M.L."/>
            <person name="Field M.C."/>
            <person name="Kuo A."/>
            <person name="Paredez A."/>
            <person name="Chapman J."/>
            <person name="Pham J."/>
            <person name="Shu S."/>
            <person name="Neupane R."/>
            <person name="Cipriano M."/>
            <person name="Mancuso J."/>
            <person name="Tu H."/>
            <person name="Salamov A."/>
            <person name="Lindquist E."/>
            <person name="Shapiro H."/>
            <person name="Lucas S."/>
            <person name="Grigoriev I.V."/>
            <person name="Cande W.Z."/>
            <person name="Fulton C."/>
            <person name="Rokhsar D.S."/>
            <person name="Dawson S.C."/>
        </authorList>
    </citation>
    <scope>NUCLEOTIDE SEQUENCE [LARGE SCALE GENOMIC DNA]</scope>
    <source>
        <strain evidence="3 4">NEG-M</strain>
    </source>
</reference>
<keyword evidence="2" id="KW-0732">Signal</keyword>
<dbReference type="GeneID" id="8863410"/>
<feature type="chain" id="PRO_5003038050" evidence="2">
    <location>
        <begin position="24"/>
        <end position="489"/>
    </location>
</feature>
<feature type="region of interest" description="Disordered" evidence="1">
    <location>
        <begin position="29"/>
        <end position="49"/>
    </location>
</feature>
<name>D2VZ63_NAEGR</name>
<feature type="region of interest" description="Disordered" evidence="1">
    <location>
        <begin position="208"/>
        <end position="237"/>
    </location>
</feature>
<proteinExistence type="predicted"/>
<keyword evidence="4" id="KW-1185">Reference proteome</keyword>
<accession>D2VZ63</accession>
<feature type="compositionally biased region" description="Low complexity" evidence="1">
    <location>
        <begin position="215"/>
        <end position="237"/>
    </location>
</feature>
<dbReference type="Proteomes" id="UP000006671">
    <property type="component" value="Unassembled WGS sequence"/>
</dbReference>
<gene>
    <name evidence="3" type="ORF">NAEGRDRAFT_53422</name>
</gene>
<dbReference type="RefSeq" id="XP_002670681.1">
    <property type="nucleotide sequence ID" value="XM_002670635.1"/>
</dbReference>
<feature type="region of interest" description="Disordered" evidence="1">
    <location>
        <begin position="253"/>
        <end position="321"/>
    </location>
</feature>
<dbReference type="OrthoDB" id="10265770at2759"/>
<dbReference type="KEGG" id="ngr:NAEGRDRAFT_53422"/>
<protein>
    <submittedName>
        <fullName evidence="3">Predicted protein</fullName>
    </submittedName>
</protein>
<dbReference type="AlphaFoldDB" id="D2VZ63"/>
<dbReference type="EMBL" id="GG738913">
    <property type="protein sequence ID" value="EFC37937.1"/>
    <property type="molecule type" value="Genomic_DNA"/>
</dbReference>
<organism evidence="4">
    <name type="scientific">Naegleria gruberi</name>
    <name type="common">Amoeba</name>
    <dbReference type="NCBI Taxonomy" id="5762"/>
    <lineage>
        <taxon>Eukaryota</taxon>
        <taxon>Discoba</taxon>
        <taxon>Heterolobosea</taxon>
        <taxon>Tetramitia</taxon>
        <taxon>Eutetramitia</taxon>
        <taxon>Vahlkampfiidae</taxon>
        <taxon>Naegleria</taxon>
    </lineage>
</organism>
<feature type="compositionally biased region" description="Low complexity" evidence="1">
    <location>
        <begin position="276"/>
        <end position="313"/>
    </location>
</feature>
<dbReference type="OMA" id="MYWIDEN"/>
<evidence type="ECO:0000313" key="3">
    <source>
        <dbReference type="EMBL" id="EFC37937.1"/>
    </source>
</evidence>
<sequence length="489" mass="52090">MKAIVLATILLIQVVLFGQLAHGQQPVEVPSKPIVNNNNNGGSSSTVSYSSSTTTVVVESKSSYSSLNGVSTPSKDKPLGIDIEVGGTKYQTFADALGRPFYVAQNGNIKYFDSSNPSSPNFPTSLQSKALTDNKNRRYFVDSQGNAFYMDAKTGLPFYIDNNNKEYFVDSYDRIFFRDSLGRYYYIDGKTGRQIFFLPPSKVKEIPGLNLADIPSPGTTQATPTTSTPTTGTKPPIVVVVRPVPSPIVGIPIPVPVPSKRPHPPKPVASSTIKPTTSSGNTGNTGSTGSTTGTGSTTTSGNSNNNNNGQTSSIYVNTPSGSAQIVNPNGLAGGPFVDSQGRVYYKDQNGMATYQNSETGESYYIDPVSGQCFMLNQLGEHIACPSNLQTVAIGNSATAANSASTSRKKTYYYNDGRIYMVNEDGSLVETNTPLAQSNQIVQSSSSSGDEPSKAAPLKGYTVIDGKMYWIDENTGGTLPFSQSPTNNRS</sequence>